<evidence type="ECO:0000256" key="3">
    <source>
        <dbReference type="ARBA" id="ARBA00022679"/>
    </source>
</evidence>
<keyword evidence="3 11" id="KW-0808">Transferase</keyword>
<accession>A0A1N7NK04</accession>
<evidence type="ECO:0000256" key="4">
    <source>
        <dbReference type="ARBA" id="ARBA00022692"/>
    </source>
</evidence>
<evidence type="ECO:0000256" key="10">
    <source>
        <dbReference type="SAM" id="Phobius"/>
    </source>
</evidence>
<dbReference type="Pfam" id="PF02660">
    <property type="entry name" value="G3P_acyltransf"/>
    <property type="match status" value="1"/>
</dbReference>
<dbReference type="SMART" id="SM01207">
    <property type="entry name" value="G3P_acyltransf"/>
    <property type="match status" value="1"/>
</dbReference>
<dbReference type="PANTHER" id="PTHR30309">
    <property type="entry name" value="INNER MEMBRANE PROTEIN YGIH"/>
    <property type="match status" value="1"/>
</dbReference>
<feature type="transmembrane region" description="Helical" evidence="10">
    <location>
        <begin position="135"/>
        <end position="168"/>
    </location>
</feature>
<proteinExistence type="predicted"/>
<keyword evidence="7 10" id="KW-0472">Membrane</keyword>
<keyword evidence="2" id="KW-0444">Lipid biosynthesis</keyword>
<evidence type="ECO:0000256" key="6">
    <source>
        <dbReference type="ARBA" id="ARBA00023098"/>
    </source>
</evidence>
<dbReference type="PANTHER" id="PTHR30309:SF0">
    <property type="entry name" value="GLYCEROL-3-PHOSPHATE ACYLTRANSFERASE-RELATED"/>
    <property type="match status" value="1"/>
</dbReference>
<evidence type="ECO:0000256" key="8">
    <source>
        <dbReference type="ARBA" id="ARBA00023209"/>
    </source>
</evidence>
<feature type="transmembrane region" description="Helical" evidence="10">
    <location>
        <begin position="99"/>
        <end position="123"/>
    </location>
</feature>
<evidence type="ECO:0000256" key="9">
    <source>
        <dbReference type="ARBA" id="ARBA00023264"/>
    </source>
</evidence>
<keyword evidence="1" id="KW-1003">Cell membrane</keyword>
<evidence type="ECO:0000256" key="1">
    <source>
        <dbReference type="ARBA" id="ARBA00022475"/>
    </source>
</evidence>
<dbReference type="EMBL" id="FTOD01000009">
    <property type="protein sequence ID" value="SIS98642.1"/>
    <property type="molecule type" value="Genomic_DNA"/>
</dbReference>
<reference evidence="12" key="1">
    <citation type="submission" date="2017-01" db="EMBL/GenBank/DDBJ databases">
        <authorList>
            <person name="Varghese N."/>
            <person name="Submissions S."/>
        </authorList>
    </citation>
    <scope>NUCLEOTIDE SEQUENCE [LARGE SCALE GENOMIC DNA]</scope>
    <source>
        <strain evidence="12">DSM 45196</strain>
    </source>
</reference>
<keyword evidence="12" id="KW-1185">Reference proteome</keyword>
<evidence type="ECO:0000313" key="11">
    <source>
        <dbReference type="EMBL" id="SIS98642.1"/>
    </source>
</evidence>
<dbReference type="OrthoDB" id="2988269at2"/>
<keyword evidence="8" id="KW-0594">Phospholipid biosynthesis</keyword>
<dbReference type="Proteomes" id="UP000186795">
    <property type="component" value="Unassembled WGS sequence"/>
</dbReference>
<dbReference type="RefSeq" id="WP_076525687.1">
    <property type="nucleotide sequence ID" value="NZ_CP048103.1"/>
</dbReference>
<protein>
    <submittedName>
        <fullName evidence="11">Glycerol-3-phosphate acyltransferase PlsY</fullName>
    </submittedName>
</protein>
<dbReference type="InterPro" id="IPR003811">
    <property type="entry name" value="G3P_acylTferase_PlsY"/>
</dbReference>
<dbReference type="AlphaFoldDB" id="A0A1N7NK04"/>
<sequence length="194" mass="20562">MILILIAVTGYLIGSLPVFALFHSRGAPRVSHLSPGGIRPGRGLREGMIFAGLQMGKGALAALTGLLLAGWTGGALVAATAVLGDLFSLFRPVHGGGGVAVAAGGLLILSPLLLAVGMGIYLLTLFLTRYFSVSVLFASIGVIVFSLVLFPGLYVVLVVLFAGGLILLRNRGRPDRWRKGMEPPVWKRGFRRWR</sequence>
<dbReference type="GO" id="GO:0008654">
    <property type="term" value="P:phospholipid biosynthetic process"/>
    <property type="evidence" value="ECO:0007669"/>
    <property type="project" value="UniProtKB-KW"/>
</dbReference>
<keyword evidence="9" id="KW-1208">Phospholipid metabolism</keyword>
<dbReference type="GO" id="GO:0043772">
    <property type="term" value="F:acyl-phosphate glycerol-3-phosphate acyltransferase activity"/>
    <property type="evidence" value="ECO:0007669"/>
    <property type="project" value="InterPro"/>
</dbReference>
<evidence type="ECO:0000313" key="12">
    <source>
        <dbReference type="Proteomes" id="UP000186795"/>
    </source>
</evidence>
<dbReference type="GO" id="GO:0005886">
    <property type="term" value="C:plasma membrane"/>
    <property type="evidence" value="ECO:0007669"/>
    <property type="project" value="InterPro"/>
</dbReference>
<organism evidence="11 12">
    <name type="scientific">Kroppenstedtia eburnea</name>
    <dbReference type="NCBI Taxonomy" id="714067"/>
    <lineage>
        <taxon>Bacteria</taxon>
        <taxon>Bacillati</taxon>
        <taxon>Bacillota</taxon>
        <taxon>Bacilli</taxon>
        <taxon>Bacillales</taxon>
        <taxon>Thermoactinomycetaceae</taxon>
        <taxon>Kroppenstedtia</taxon>
    </lineage>
</organism>
<keyword evidence="4 10" id="KW-0812">Transmembrane</keyword>
<evidence type="ECO:0000256" key="5">
    <source>
        <dbReference type="ARBA" id="ARBA00022989"/>
    </source>
</evidence>
<gene>
    <name evidence="11" type="ORF">SAMN05421790_10954</name>
</gene>
<keyword evidence="5 10" id="KW-1133">Transmembrane helix</keyword>
<name>A0A1N7NK04_9BACL</name>
<keyword evidence="6" id="KW-0443">Lipid metabolism</keyword>
<feature type="transmembrane region" description="Helical" evidence="10">
    <location>
        <begin position="60"/>
        <end position="87"/>
    </location>
</feature>
<evidence type="ECO:0000256" key="2">
    <source>
        <dbReference type="ARBA" id="ARBA00022516"/>
    </source>
</evidence>
<keyword evidence="11" id="KW-0012">Acyltransferase</keyword>
<evidence type="ECO:0000256" key="7">
    <source>
        <dbReference type="ARBA" id="ARBA00023136"/>
    </source>
</evidence>